<protein>
    <submittedName>
        <fullName evidence="2">Uncharacterized protein</fullName>
    </submittedName>
</protein>
<accession>A0A9K3DCB7</accession>
<comment type="caution">
    <text evidence="2">The sequence shown here is derived from an EMBL/GenBank/DDBJ whole genome shotgun (WGS) entry which is preliminary data.</text>
</comment>
<feature type="non-terminal residue" evidence="2">
    <location>
        <position position="1"/>
    </location>
</feature>
<reference evidence="2 3" key="1">
    <citation type="journal article" date="2018" name="PLoS ONE">
        <title>The draft genome of Kipferlia bialata reveals reductive genome evolution in fornicate parasites.</title>
        <authorList>
            <person name="Tanifuji G."/>
            <person name="Takabayashi S."/>
            <person name="Kume K."/>
            <person name="Takagi M."/>
            <person name="Nakayama T."/>
            <person name="Kamikawa R."/>
            <person name="Inagaki Y."/>
            <person name="Hashimoto T."/>
        </authorList>
    </citation>
    <scope>NUCLEOTIDE SEQUENCE [LARGE SCALE GENOMIC DNA]</scope>
    <source>
        <strain evidence="2">NY0173</strain>
    </source>
</reference>
<proteinExistence type="predicted"/>
<feature type="region of interest" description="Disordered" evidence="1">
    <location>
        <begin position="1"/>
        <end position="26"/>
    </location>
</feature>
<organism evidence="2 3">
    <name type="scientific">Kipferlia bialata</name>
    <dbReference type="NCBI Taxonomy" id="797122"/>
    <lineage>
        <taxon>Eukaryota</taxon>
        <taxon>Metamonada</taxon>
        <taxon>Carpediemonas-like organisms</taxon>
        <taxon>Kipferlia</taxon>
    </lineage>
</organism>
<evidence type="ECO:0000313" key="3">
    <source>
        <dbReference type="Proteomes" id="UP000265618"/>
    </source>
</evidence>
<name>A0A9K3DCB7_9EUKA</name>
<dbReference type="AlphaFoldDB" id="A0A9K3DCB7"/>
<dbReference type="EMBL" id="BDIP01009872">
    <property type="protein sequence ID" value="GIQ92507.1"/>
    <property type="molecule type" value="Genomic_DNA"/>
</dbReference>
<sequence length="26" mass="2647">IQAHPPDQCAHSATNQRAGQTGALCA</sequence>
<keyword evidence="3" id="KW-1185">Reference proteome</keyword>
<evidence type="ECO:0000313" key="2">
    <source>
        <dbReference type="EMBL" id="GIQ92507.1"/>
    </source>
</evidence>
<evidence type="ECO:0000256" key="1">
    <source>
        <dbReference type="SAM" id="MobiDB-lite"/>
    </source>
</evidence>
<gene>
    <name evidence="2" type="ORF">KIPB_016320</name>
</gene>
<dbReference type="Proteomes" id="UP000265618">
    <property type="component" value="Unassembled WGS sequence"/>
</dbReference>